<dbReference type="PANTHER" id="PTHR12461">
    <property type="entry name" value="HYPOXIA-INDUCIBLE FACTOR 1 ALPHA INHIBITOR-RELATED"/>
    <property type="match status" value="1"/>
</dbReference>
<accession>A0A9X0D6J6</accession>
<dbReference type="FunFam" id="2.60.120.650:FF:000025">
    <property type="entry name" value="Lysine-specific demethylase 8"/>
    <property type="match status" value="1"/>
</dbReference>
<sequence>MLVNIRNSFSGKLPFTIFLVMSAVRVSLFVSAENIHSPIQFPPSISEDQNFPTGHLQPLGHQRAPEGPVKEYFEVIRADLFWEEHVSKRVPLVFRQGIGESPAISTWTDDYLTEKYGDLDVLIELKEENRSHSTRRMTIMEFLGRYKEEDIYVVTVLPDPMRREIQVPPCLLCGTFLDYVHETNFWMSSGGTRSVIHYDADHNLHCLVAGRKDFIMIEKKYYNTLYFLQKNRYSGSGFSEIDPNKINLLEHPNVAKVPWTYATLMPGDCIYIPAEYIHQVRSYNRTMSATILFTSGPLVGAAFEPTGCDREVFEYTPLSNLRVHWTYNKGDRNIEMGYMNIEVLRYSILGTMQERNEEILTKDAFVDFWQQHEDRGFEYDKDDLSEDPRKIFEEYFDMEDKGFLTKHDILNISRESLKAIARLIDPPHGPVTEEEGSVSLDDKQAAREEL</sequence>
<organism evidence="3 4">
    <name type="scientific">Desmophyllum pertusum</name>
    <dbReference type="NCBI Taxonomy" id="174260"/>
    <lineage>
        <taxon>Eukaryota</taxon>
        <taxon>Metazoa</taxon>
        <taxon>Cnidaria</taxon>
        <taxon>Anthozoa</taxon>
        <taxon>Hexacorallia</taxon>
        <taxon>Scleractinia</taxon>
        <taxon>Caryophylliina</taxon>
        <taxon>Caryophylliidae</taxon>
        <taxon>Desmophyllum</taxon>
    </lineage>
</organism>
<keyword evidence="4" id="KW-1185">Reference proteome</keyword>
<dbReference type="SUPFAM" id="SSF51197">
    <property type="entry name" value="Clavaminate synthase-like"/>
    <property type="match status" value="1"/>
</dbReference>
<dbReference type="AlphaFoldDB" id="A0A9X0D6J6"/>
<dbReference type="InterPro" id="IPR003347">
    <property type="entry name" value="JmjC_dom"/>
</dbReference>
<dbReference type="Proteomes" id="UP001163046">
    <property type="component" value="Unassembled WGS sequence"/>
</dbReference>
<evidence type="ECO:0000259" key="2">
    <source>
        <dbReference type="PROSITE" id="PS51184"/>
    </source>
</evidence>
<name>A0A9X0D6J6_9CNID</name>
<dbReference type="EMBL" id="MU825456">
    <property type="protein sequence ID" value="KAJ7388680.1"/>
    <property type="molecule type" value="Genomic_DNA"/>
</dbReference>
<dbReference type="Pfam" id="PF13621">
    <property type="entry name" value="Cupin_8"/>
    <property type="match status" value="1"/>
</dbReference>
<comment type="caution">
    <text evidence="3">The sequence shown here is derived from an EMBL/GenBank/DDBJ whole genome shotgun (WGS) entry which is preliminary data.</text>
</comment>
<dbReference type="InterPro" id="IPR041667">
    <property type="entry name" value="Cupin_8"/>
</dbReference>
<feature type="region of interest" description="Disordered" evidence="1">
    <location>
        <begin position="425"/>
        <end position="450"/>
    </location>
</feature>
<reference evidence="3" key="1">
    <citation type="submission" date="2023-01" db="EMBL/GenBank/DDBJ databases">
        <title>Genome assembly of the deep-sea coral Lophelia pertusa.</title>
        <authorList>
            <person name="Herrera S."/>
            <person name="Cordes E."/>
        </authorList>
    </citation>
    <scope>NUCLEOTIDE SEQUENCE</scope>
    <source>
        <strain evidence="3">USNM1676648</strain>
        <tissue evidence="3">Polyp</tissue>
    </source>
</reference>
<evidence type="ECO:0000313" key="4">
    <source>
        <dbReference type="Proteomes" id="UP001163046"/>
    </source>
</evidence>
<dbReference type="PANTHER" id="PTHR12461:SF53">
    <property type="entry name" value="JMJC DOMAIN-CONTAINING PROTEIN"/>
    <property type="match status" value="1"/>
</dbReference>
<dbReference type="Gene3D" id="2.60.120.650">
    <property type="entry name" value="Cupin"/>
    <property type="match status" value="1"/>
</dbReference>
<dbReference type="OrthoDB" id="415358at2759"/>
<evidence type="ECO:0000313" key="3">
    <source>
        <dbReference type="EMBL" id="KAJ7388680.1"/>
    </source>
</evidence>
<proteinExistence type="predicted"/>
<gene>
    <name evidence="3" type="ORF">OS493_036397</name>
</gene>
<feature type="domain" description="JmjC" evidence="2">
    <location>
        <begin position="146"/>
        <end position="310"/>
    </location>
</feature>
<dbReference type="PROSITE" id="PS51184">
    <property type="entry name" value="JMJC"/>
    <property type="match status" value="1"/>
</dbReference>
<evidence type="ECO:0000256" key="1">
    <source>
        <dbReference type="SAM" id="MobiDB-lite"/>
    </source>
</evidence>
<protein>
    <recommendedName>
        <fullName evidence="2">JmjC domain-containing protein</fullName>
    </recommendedName>
</protein>
<dbReference type="SMART" id="SM00558">
    <property type="entry name" value="JmjC"/>
    <property type="match status" value="1"/>
</dbReference>
<feature type="compositionally biased region" description="Basic and acidic residues" evidence="1">
    <location>
        <begin position="440"/>
        <end position="450"/>
    </location>
</feature>